<keyword evidence="5 10" id="KW-0375">Hydrogen ion transport</keyword>
<evidence type="ECO:0000256" key="7">
    <source>
        <dbReference type="ARBA" id="ARBA00023136"/>
    </source>
</evidence>
<dbReference type="Proteomes" id="UP000005017">
    <property type="component" value="Unassembled WGS sequence"/>
</dbReference>
<comment type="subunit">
    <text evidence="10">F-type ATPases have 2 components, CF(1) - the catalytic core - and CF(0) - the membrane proton channel. CF(1) has five subunits: alpha(3), beta(3), gamma(1), delta(1), epsilon(1). CF(0) has three main subunits: a, b and c.</text>
</comment>
<dbReference type="Gene3D" id="3.40.1380.10">
    <property type="match status" value="1"/>
</dbReference>
<name>D2MMZ8_9FIRM</name>
<protein>
    <recommendedName>
        <fullName evidence="10">ATP synthase gamma chain</fullName>
    </recommendedName>
    <alternativeName>
        <fullName evidence="10">ATP synthase F1 sector gamma subunit</fullName>
    </alternativeName>
    <alternativeName>
        <fullName evidence="10">F-ATPase gamma subunit</fullName>
    </alternativeName>
</protein>
<dbReference type="PRINTS" id="PR00126">
    <property type="entry name" value="ATPASEGAMMA"/>
</dbReference>
<dbReference type="STRING" id="679192.HMPREF9013_1134"/>
<keyword evidence="10" id="KW-1003">Cell membrane</keyword>
<reference evidence="12" key="1">
    <citation type="submission" date="2009-12" db="EMBL/GenBank/DDBJ databases">
        <title>Sequence of Clostridiales genomosp. BVAB3 str. UPII9-5.</title>
        <authorList>
            <person name="Madupu R."/>
            <person name="Durkin A.S."/>
            <person name="Torralba M."/>
            <person name="Methe B."/>
            <person name="Sutton G.G."/>
            <person name="Strausberg R.L."/>
            <person name="Nelson K.E."/>
        </authorList>
    </citation>
    <scope>NUCLEOTIDE SEQUENCE [LARGE SCALE GENOMIC DNA]</scope>
    <source>
        <strain evidence="12">W1219</strain>
    </source>
</reference>
<sequence length="280" mass="31669">MPASRQALRGRIRSIRSTRKITSAMEMISNAKLFRQRSKMESNREYATRLQSVVNEIMVKSPQIESPFMVTSKQDKAIVFVFCSDMGLAGGYNANVLKELKINVSLDSEIVLVGSSLRRLIKEAGYSIRSRIESDHVDFNELKKLLDSAVYDFQKGKVGKIQILYTRFVNTMRFEPMMETILPFSFAGDKQTTQTVETLFEPNPEVLLNSLIPMMLASLLYSHWLESTTSEQGSRRVAMKTATDNADELSEQLQLEYNKIRQATITQEITEIVGGASVES</sequence>
<evidence type="ECO:0000256" key="3">
    <source>
        <dbReference type="ARBA" id="ARBA00007681"/>
    </source>
</evidence>
<evidence type="ECO:0000256" key="9">
    <source>
        <dbReference type="ARBA" id="ARBA00023310"/>
    </source>
</evidence>
<dbReference type="GO" id="GO:0046933">
    <property type="term" value="F:proton-transporting ATP synthase activity, rotational mechanism"/>
    <property type="evidence" value="ECO:0007669"/>
    <property type="project" value="UniProtKB-UniRule"/>
</dbReference>
<dbReference type="GO" id="GO:0005524">
    <property type="term" value="F:ATP binding"/>
    <property type="evidence" value="ECO:0007669"/>
    <property type="project" value="UniProtKB-UniRule"/>
</dbReference>
<dbReference type="Gene3D" id="1.10.287.80">
    <property type="entry name" value="ATP synthase, gamma subunit, helix hairpin domain"/>
    <property type="match status" value="1"/>
</dbReference>
<evidence type="ECO:0000256" key="5">
    <source>
        <dbReference type="ARBA" id="ARBA00022781"/>
    </source>
</evidence>
<evidence type="ECO:0000256" key="1">
    <source>
        <dbReference type="ARBA" id="ARBA00003456"/>
    </source>
</evidence>
<dbReference type="Pfam" id="PF00231">
    <property type="entry name" value="ATP-synt"/>
    <property type="match status" value="1"/>
</dbReference>
<dbReference type="SUPFAM" id="SSF52943">
    <property type="entry name" value="ATP synthase (F1-ATPase), gamma subunit"/>
    <property type="match status" value="1"/>
</dbReference>
<keyword evidence="8 10" id="KW-0139">CF(1)</keyword>
<dbReference type="EMBL" id="ADFR01000002">
    <property type="protein sequence ID" value="EFC06424.1"/>
    <property type="molecule type" value="Genomic_DNA"/>
</dbReference>
<dbReference type="GO" id="GO:0042777">
    <property type="term" value="P:proton motive force-driven plasma membrane ATP synthesis"/>
    <property type="evidence" value="ECO:0007669"/>
    <property type="project" value="UniProtKB-UniRule"/>
</dbReference>
<keyword evidence="9 10" id="KW-0066">ATP synthesis</keyword>
<comment type="caution">
    <text evidence="11">The sequence shown here is derived from an EMBL/GenBank/DDBJ whole genome shotgun (WGS) entry which is preliminary data.</text>
</comment>
<dbReference type="InterPro" id="IPR035968">
    <property type="entry name" value="ATP_synth_F1_ATPase_gsu"/>
</dbReference>
<dbReference type="GO" id="GO:0045259">
    <property type="term" value="C:proton-transporting ATP synthase complex"/>
    <property type="evidence" value="ECO:0007669"/>
    <property type="project" value="UniProtKB-KW"/>
</dbReference>
<comment type="similarity">
    <text evidence="3 10">Belongs to the ATPase gamma chain family.</text>
</comment>
<evidence type="ECO:0000256" key="10">
    <source>
        <dbReference type="HAMAP-Rule" id="MF_00815"/>
    </source>
</evidence>
<accession>D2MMZ8</accession>
<dbReference type="CDD" id="cd12151">
    <property type="entry name" value="F1-ATPase_gamma"/>
    <property type="match status" value="1"/>
</dbReference>
<comment type="function">
    <text evidence="1 10">Produces ATP from ADP in the presence of a proton gradient across the membrane. The gamma chain is believed to be important in regulating ATPase activity and the flow of protons through the CF(0) complex.</text>
</comment>
<keyword evidence="4 10" id="KW-0813">Transport</keyword>
<evidence type="ECO:0000313" key="12">
    <source>
        <dbReference type="Proteomes" id="UP000005017"/>
    </source>
</evidence>
<gene>
    <name evidence="10 11" type="primary">atpG</name>
    <name evidence="11" type="ORF">HMPREF9013_1134</name>
</gene>
<dbReference type="AlphaFoldDB" id="D2MMZ8"/>
<evidence type="ECO:0000256" key="4">
    <source>
        <dbReference type="ARBA" id="ARBA00022448"/>
    </source>
</evidence>
<dbReference type="PANTHER" id="PTHR11693:SF22">
    <property type="entry name" value="ATP SYNTHASE SUBUNIT GAMMA, MITOCHONDRIAL"/>
    <property type="match status" value="1"/>
</dbReference>
<dbReference type="GO" id="GO:0016787">
    <property type="term" value="F:hydrolase activity"/>
    <property type="evidence" value="ECO:0007669"/>
    <property type="project" value="UniProtKB-KW"/>
</dbReference>
<dbReference type="HAMAP" id="MF_00815">
    <property type="entry name" value="ATP_synth_gamma_bact"/>
    <property type="match status" value="1"/>
</dbReference>
<comment type="subcellular location">
    <subcellularLocation>
        <location evidence="10">Cell membrane</location>
        <topology evidence="10">Peripheral membrane protein</topology>
    </subcellularLocation>
    <subcellularLocation>
        <location evidence="2">Membrane</location>
        <topology evidence="2">Peripheral membrane protein</topology>
    </subcellularLocation>
</comment>
<evidence type="ECO:0000256" key="6">
    <source>
        <dbReference type="ARBA" id="ARBA00023065"/>
    </source>
</evidence>
<dbReference type="OrthoDB" id="9812769at2"/>
<keyword evidence="6 10" id="KW-0406">Ion transport</keyword>
<keyword evidence="7 10" id="KW-0472">Membrane</keyword>
<dbReference type="InterPro" id="IPR000131">
    <property type="entry name" value="ATP_synth_F1_gsu"/>
</dbReference>
<dbReference type="GO" id="GO:0005886">
    <property type="term" value="C:plasma membrane"/>
    <property type="evidence" value="ECO:0007669"/>
    <property type="project" value="UniProtKB-SubCell"/>
</dbReference>
<dbReference type="eggNOG" id="COG0224">
    <property type="taxonomic scope" value="Bacteria"/>
</dbReference>
<evidence type="ECO:0000256" key="8">
    <source>
        <dbReference type="ARBA" id="ARBA00023196"/>
    </source>
</evidence>
<organism evidence="11 12">
    <name type="scientific">Bulleidia extructa W1219</name>
    <dbReference type="NCBI Taxonomy" id="679192"/>
    <lineage>
        <taxon>Bacteria</taxon>
        <taxon>Bacillati</taxon>
        <taxon>Bacillota</taxon>
        <taxon>Erysipelotrichia</taxon>
        <taxon>Erysipelotrichales</taxon>
        <taxon>Erysipelotrichaceae</taxon>
        <taxon>Bulleidia</taxon>
    </lineage>
</organism>
<keyword evidence="12" id="KW-1185">Reference proteome</keyword>
<dbReference type="NCBIfam" id="TIGR01146">
    <property type="entry name" value="ATPsyn_F1gamma"/>
    <property type="match status" value="1"/>
</dbReference>
<evidence type="ECO:0000313" key="11">
    <source>
        <dbReference type="EMBL" id="EFC06424.1"/>
    </source>
</evidence>
<dbReference type="RefSeq" id="WP_006626769.1">
    <property type="nucleotide sequence ID" value="NZ_ADFR01000002.1"/>
</dbReference>
<evidence type="ECO:0000256" key="2">
    <source>
        <dbReference type="ARBA" id="ARBA00004170"/>
    </source>
</evidence>
<keyword evidence="11" id="KW-0378">Hydrolase</keyword>
<proteinExistence type="inferred from homology"/>
<dbReference type="PANTHER" id="PTHR11693">
    <property type="entry name" value="ATP SYNTHASE GAMMA CHAIN"/>
    <property type="match status" value="1"/>
</dbReference>